<feature type="transmembrane region" description="Helical" evidence="1">
    <location>
        <begin position="27"/>
        <end position="52"/>
    </location>
</feature>
<evidence type="ECO:0000313" key="3">
    <source>
        <dbReference type="Proteomes" id="UP000317998"/>
    </source>
</evidence>
<evidence type="ECO:0000256" key="1">
    <source>
        <dbReference type="SAM" id="Phobius"/>
    </source>
</evidence>
<dbReference type="InterPro" id="IPR009732">
    <property type="entry name" value="DUF1304"/>
</dbReference>
<organism evidence="2 3">
    <name type="scientific">Homoserinimonas aerilata</name>
    <dbReference type="NCBI Taxonomy" id="1162970"/>
    <lineage>
        <taxon>Bacteria</taxon>
        <taxon>Bacillati</taxon>
        <taxon>Actinomycetota</taxon>
        <taxon>Actinomycetes</taxon>
        <taxon>Micrococcales</taxon>
        <taxon>Microbacteriaceae</taxon>
        <taxon>Homoserinimonas</taxon>
    </lineage>
</organism>
<proteinExistence type="predicted"/>
<reference evidence="2 3" key="1">
    <citation type="submission" date="2019-06" db="EMBL/GenBank/DDBJ databases">
        <title>Sequencing the genomes of 1000 actinobacteria strains.</title>
        <authorList>
            <person name="Klenk H.-P."/>
        </authorList>
    </citation>
    <scope>NUCLEOTIDE SEQUENCE [LARGE SCALE GENOMIC DNA]</scope>
    <source>
        <strain evidence="2 3">DSM 26477</strain>
    </source>
</reference>
<dbReference type="Proteomes" id="UP000317998">
    <property type="component" value="Unassembled WGS sequence"/>
</dbReference>
<protein>
    <submittedName>
        <fullName evidence="2">Putative membrane protein</fullName>
    </submittedName>
</protein>
<comment type="caution">
    <text evidence="2">The sequence shown here is derived from an EMBL/GenBank/DDBJ whole genome shotgun (WGS) entry which is preliminary data.</text>
</comment>
<keyword evidence="1" id="KW-1133">Transmembrane helix</keyword>
<keyword evidence="1" id="KW-0812">Transmembrane</keyword>
<dbReference type="AlphaFoldDB" id="A0A542XX20"/>
<keyword evidence="1" id="KW-0472">Membrane</keyword>
<evidence type="ECO:0000313" key="2">
    <source>
        <dbReference type="EMBL" id="TQL40382.1"/>
    </source>
</evidence>
<sequence>MPSLRPARSIRIDAVRLRMHTYRMNPLLLLGTIAIAIAGLFHIAIFMLESVLWSKPSTWRRFGVRSQEEADVVAPMAYNQGFYNLFLAAGALVGVVLIWLGSLPDAGVAVALFAAASMALAALVLLLSNRRLARAAAMQGALPLLGVILVVLSLL</sequence>
<keyword evidence="3" id="KW-1185">Reference proteome</keyword>
<feature type="transmembrane region" description="Helical" evidence="1">
    <location>
        <begin position="135"/>
        <end position="154"/>
    </location>
</feature>
<accession>A0A542XX20</accession>
<feature type="transmembrane region" description="Helical" evidence="1">
    <location>
        <begin position="82"/>
        <end position="100"/>
    </location>
</feature>
<dbReference type="EMBL" id="VFOM01000006">
    <property type="protein sequence ID" value="TQL40382.1"/>
    <property type="molecule type" value="Genomic_DNA"/>
</dbReference>
<feature type="transmembrane region" description="Helical" evidence="1">
    <location>
        <begin position="106"/>
        <end position="128"/>
    </location>
</feature>
<dbReference type="Pfam" id="PF06993">
    <property type="entry name" value="DUF1304"/>
    <property type="match status" value="1"/>
</dbReference>
<gene>
    <name evidence="2" type="ORF">FB562_2716</name>
</gene>
<name>A0A542XX20_9MICO</name>